<evidence type="ECO:0000313" key="2">
    <source>
        <dbReference type="EMBL" id="CAA9478963.1"/>
    </source>
</evidence>
<feature type="region of interest" description="Disordered" evidence="1">
    <location>
        <begin position="138"/>
        <end position="320"/>
    </location>
</feature>
<feature type="compositionally biased region" description="Basic residues" evidence="1">
    <location>
        <begin position="1"/>
        <end position="11"/>
    </location>
</feature>
<gene>
    <name evidence="2" type="ORF">AVDCRST_MAG69-650</name>
</gene>
<evidence type="ECO:0000256" key="1">
    <source>
        <dbReference type="SAM" id="MobiDB-lite"/>
    </source>
</evidence>
<feature type="non-terminal residue" evidence="2">
    <location>
        <position position="453"/>
    </location>
</feature>
<proteinExistence type="predicted"/>
<feature type="region of interest" description="Disordered" evidence="1">
    <location>
        <begin position="414"/>
        <end position="439"/>
    </location>
</feature>
<name>A0A6J4RQ91_9ACTN</name>
<feature type="compositionally biased region" description="Basic residues" evidence="1">
    <location>
        <begin position="189"/>
        <end position="207"/>
    </location>
</feature>
<feature type="region of interest" description="Disordered" evidence="1">
    <location>
        <begin position="350"/>
        <end position="387"/>
    </location>
</feature>
<feature type="region of interest" description="Disordered" evidence="1">
    <location>
        <begin position="1"/>
        <end position="117"/>
    </location>
</feature>
<dbReference type="EC" id="6.3.5.11" evidence="2"/>
<feature type="compositionally biased region" description="Low complexity" evidence="1">
    <location>
        <begin position="290"/>
        <end position="301"/>
    </location>
</feature>
<feature type="non-terminal residue" evidence="2">
    <location>
        <position position="1"/>
    </location>
</feature>
<dbReference type="AlphaFoldDB" id="A0A6J4RQ91"/>
<protein>
    <submittedName>
        <fullName evidence="2">Cobyrinic acid a,c-diamide synthetase</fullName>
        <ecNumber evidence="2">6.3.5.11</ecNumber>
    </submittedName>
</protein>
<organism evidence="2">
    <name type="scientific">uncultured Solirubrobacteraceae bacterium</name>
    <dbReference type="NCBI Taxonomy" id="1162706"/>
    <lineage>
        <taxon>Bacteria</taxon>
        <taxon>Bacillati</taxon>
        <taxon>Actinomycetota</taxon>
        <taxon>Thermoleophilia</taxon>
        <taxon>Solirubrobacterales</taxon>
        <taxon>Solirubrobacteraceae</taxon>
        <taxon>environmental samples</taxon>
    </lineage>
</organism>
<accession>A0A6J4RQ91</accession>
<feature type="compositionally biased region" description="Basic and acidic residues" evidence="1">
    <location>
        <begin position="209"/>
        <end position="224"/>
    </location>
</feature>
<keyword evidence="2" id="KW-0436">Ligase</keyword>
<reference evidence="2" key="1">
    <citation type="submission" date="2020-02" db="EMBL/GenBank/DDBJ databases">
        <authorList>
            <person name="Meier V. D."/>
        </authorList>
    </citation>
    <scope>NUCLEOTIDE SEQUENCE</scope>
    <source>
        <strain evidence="2">AVDCRST_MAG69</strain>
    </source>
</reference>
<feature type="compositionally biased region" description="Basic residues" evidence="1">
    <location>
        <begin position="67"/>
        <end position="86"/>
    </location>
</feature>
<dbReference type="EMBL" id="CADCVP010000087">
    <property type="protein sequence ID" value="CAA9478963.1"/>
    <property type="molecule type" value="Genomic_DNA"/>
</dbReference>
<sequence length="453" mass="49520">DPARRRRRHQLGSRQDQRRLRADRRPARARDARAGIQGRTGLHRSHAPCPGIGAPGSQPRRLPQRAGAHRTAHAPRQRGRRHRGHRGRDGAVRRSVGSRRARVHRARGQAAASTCPAGRRRLVDGALRGGRRAWLSLLRPGRRGRRSDLQQGRIRHPRAAPARGGRAARHPGPRGAAPRLGRRDPRAPSRARARRRARGRRPRRARRTGGGDERHGGSRRDRAPGPRRTAVDRGNVVTGGRRAADRRRPHRHRPRSGLLLPLPGEPRAPRSGRSRAPAVRPARRRGAPGRHGSARAGGRLSRGLRRRAGRQCRAPRAGRRLRRCRAAGPRRVRGTAVPVRVARWSRDVRRPARSCRDGQAPVARLPGGDGGHRHTVAGPGRARPRPRVPLLAGRAARVRSGNGVEPEHADLRALGRDGPRRCAGRLSPRPLGRPSACGPCLRAGGGDGDGCGV</sequence>
<feature type="compositionally biased region" description="Basic and acidic residues" evidence="1">
    <location>
        <begin position="15"/>
        <end position="33"/>
    </location>
</feature>
<feature type="compositionally biased region" description="Low complexity" evidence="1">
    <location>
        <begin position="269"/>
        <end position="280"/>
    </location>
</feature>
<feature type="compositionally biased region" description="Basic residues" evidence="1">
    <location>
        <begin position="244"/>
        <end position="255"/>
    </location>
</feature>
<feature type="compositionally biased region" description="Basic residues" evidence="1">
    <location>
        <begin position="96"/>
        <end position="107"/>
    </location>
</feature>
<dbReference type="GO" id="GO:0042242">
    <property type="term" value="F:cobyrinic acid a,c-diamide synthase activity"/>
    <property type="evidence" value="ECO:0007669"/>
    <property type="project" value="UniProtKB-EC"/>
</dbReference>